<organism evidence="1">
    <name type="scientific">marine sediment metagenome</name>
    <dbReference type="NCBI Taxonomy" id="412755"/>
    <lineage>
        <taxon>unclassified sequences</taxon>
        <taxon>metagenomes</taxon>
        <taxon>ecological metagenomes</taxon>
    </lineage>
</organism>
<sequence length="72" mass="7930">MMAYQITDKGDTIQFHGVDVGGGMKPKQVVQRSSFGGLEHIALHIPGHKRWGGNFQPQIYEPASFMVICKTG</sequence>
<protein>
    <submittedName>
        <fullName evidence="1">Uncharacterized protein</fullName>
    </submittedName>
</protein>
<comment type="caution">
    <text evidence="1">The sequence shown here is derived from an EMBL/GenBank/DDBJ whole genome shotgun (WGS) entry which is preliminary data.</text>
</comment>
<reference evidence="1" key="1">
    <citation type="journal article" date="2015" name="Nature">
        <title>Complex archaea that bridge the gap between prokaryotes and eukaryotes.</title>
        <authorList>
            <person name="Spang A."/>
            <person name="Saw J.H."/>
            <person name="Jorgensen S.L."/>
            <person name="Zaremba-Niedzwiedzka K."/>
            <person name="Martijn J."/>
            <person name="Lind A.E."/>
            <person name="van Eijk R."/>
            <person name="Schleper C."/>
            <person name="Guy L."/>
            <person name="Ettema T.J."/>
        </authorList>
    </citation>
    <scope>NUCLEOTIDE SEQUENCE</scope>
</reference>
<dbReference type="AlphaFoldDB" id="A0A0F9DEG0"/>
<gene>
    <name evidence="1" type="ORF">LCGC14_2556630</name>
</gene>
<proteinExistence type="predicted"/>
<evidence type="ECO:0000313" key="1">
    <source>
        <dbReference type="EMBL" id="KKL10363.1"/>
    </source>
</evidence>
<feature type="non-terminal residue" evidence="1">
    <location>
        <position position="72"/>
    </location>
</feature>
<name>A0A0F9DEG0_9ZZZZ</name>
<dbReference type="EMBL" id="LAZR01042092">
    <property type="protein sequence ID" value="KKL10363.1"/>
    <property type="molecule type" value="Genomic_DNA"/>
</dbReference>
<accession>A0A0F9DEG0</accession>